<comment type="function">
    <text evidence="7">SbcCD cleaves DNA hairpin structures. These structures can inhibit DNA replication and are intermediates in certain DNA recombination reactions. The complex acts as a 3'-&gt;5' double strand exonuclease that can open hairpins. It also has a 5' single-strand endonuclease activity.</text>
</comment>
<evidence type="ECO:0000259" key="8">
    <source>
        <dbReference type="Pfam" id="PF00149"/>
    </source>
</evidence>
<name>A0A9D2TF87_9FIRM</name>
<keyword evidence="7" id="KW-0255">Endonuclease</keyword>
<dbReference type="InterPro" id="IPR029052">
    <property type="entry name" value="Metallo-depent_PP-like"/>
</dbReference>
<dbReference type="AlphaFoldDB" id="A0A9D2TF87"/>
<dbReference type="EMBL" id="DWWB01000053">
    <property type="protein sequence ID" value="HJC66926.1"/>
    <property type="molecule type" value="Genomic_DNA"/>
</dbReference>
<comment type="subunit">
    <text evidence="2 7">Heterodimer of SbcC and SbcD.</text>
</comment>
<evidence type="ECO:0000256" key="2">
    <source>
        <dbReference type="ARBA" id="ARBA00011322"/>
    </source>
</evidence>
<accession>A0A9D2TF87</accession>
<dbReference type="Proteomes" id="UP000823863">
    <property type="component" value="Unassembled WGS sequence"/>
</dbReference>
<evidence type="ECO:0000256" key="7">
    <source>
        <dbReference type="RuleBase" id="RU363069"/>
    </source>
</evidence>
<dbReference type="InterPro" id="IPR050535">
    <property type="entry name" value="DNA_Repair-Maintenance_Comp"/>
</dbReference>
<keyword evidence="7" id="KW-0235">DNA replication</keyword>
<dbReference type="GO" id="GO:0004519">
    <property type="term" value="F:endonuclease activity"/>
    <property type="evidence" value="ECO:0007669"/>
    <property type="project" value="UniProtKB-KW"/>
</dbReference>
<dbReference type="Gene3D" id="3.60.21.10">
    <property type="match status" value="1"/>
</dbReference>
<dbReference type="SUPFAM" id="SSF56300">
    <property type="entry name" value="Metallo-dependent phosphatases"/>
    <property type="match status" value="1"/>
</dbReference>
<dbReference type="PANTHER" id="PTHR30337">
    <property type="entry name" value="COMPONENT OF ATP-DEPENDENT DSDNA EXONUCLEASE"/>
    <property type="match status" value="1"/>
</dbReference>
<comment type="caution">
    <text evidence="10">The sequence shown here is derived from an EMBL/GenBank/DDBJ whole genome shotgun (WGS) entry which is preliminary data.</text>
</comment>
<dbReference type="InterPro" id="IPR041796">
    <property type="entry name" value="Mre11_N"/>
</dbReference>
<evidence type="ECO:0000256" key="1">
    <source>
        <dbReference type="ARBA" id="ARBA00010555"/>
    </source>
</evidence>
<keyword evidence="4 7" id="KW-0540">Nuclease</keyword>
<dbReference type="CDD" id="cd00840">
    <property type="entry name" value="MPP_Mre11_N"/>
    <property type="match status" value="1"/>
</dbReference>
<dbReference type="NCBIfam" id="TIGR00619">
    <property type="entry name" value="sbcd"/>
    <property type="match status" value="1"/>
</dbReference>
<dbReference type="InterPro" id="IPR026843">
    <property type="entry name" value="SbcD_C"/>
</dbReference>
<reference evidence="10" key="2">
    <citation type="submission" date="2021-04" db="EMBL/GenBank/DDBJ databases">
        <authorList>
            <person name="Gilroy R."/>
        </authorList>
    </citation>
    <scope>NUCLEOTIDE SEQUENCE</scope>
    <source>
        <strain evidence="10">CHK198-12963</strain>
    </source>
</reference>
<feature type="domain" description="Nuclease SbcCD subunit D C-terminal" evidence="9">
    <location>
        <begin position="279"/>
        <end position="359"/>
    </location>
</feature>
<organism evidence="10 11">
    <name type="scientific">Candidatus Enterocloster excrementigallinarum</name>
    <dbReference type="NCBI Taxonomy" id="2838558"/>
    <lineage>
        <taxon>Bacteria</taxon>
        <taxon>Bacillati</taxon>
        <taxon>Bacillota</taxon>
        <taxon>Clostridia</taxon>
        <taxon>Lachnospirales</taxon>
        <taxon>Lachnospiraceae</taxon>
        <taxon>Enterocloster</taxon>
    </lineage>
</organism>
<keyword evidence="6 7" id="KW-0269">Exonuclease</keyword>
<dbReference type="Pfam" id="PF00149">
    <property type="entry name" value="Metallophos"/>
    <property type="match status" value="1"/>
</dbReference>
<evidence type="ECO:0000256" key="6">
    <source>
        <dbReference type="ARBA" id="ARBA00022839"/>
    </source>
</evidence>
<evidence type="ECO:0000313" key="10">
    <source>
        <dbReference type="EMBL" id="HJC66926.1"/>
    </source>
</evidence>
<dbReference type="InterPro" id="IPR004843">
    <property type="entry name" value="Calcineurin-like_PHP"/>
</dbReference>
<evidence type="ECO:0000313" key="11">
    <source>
        <dbReference type="Proteomes" id="UP000823863"/>
    </source>
</evidence>
<dbReference type="GO" id="GO:0006310">
    <property type="term" value="P:DNA recombination"/>
    <property type="evidence" value="ECO:0007669"/>
    <property type="project" value="UniProtKB-KW"/>
</dbReference>
<protein>
    <recommendedName>
        <fullName evidence="3 7">Nuclease SbcCD subunit D</fullName>
    </recommendedName>
</protein>
<keyword evidence="5 7" id="KW-0378">Hydrolase</keyword>
<keyword evidence="7" id="KW-0233">DNA recombination</keyword>
<evidence type="ECO:0000256" key="3">
    <source>
        <dbReference type="ARBA" id="ARBA00013365"/>
    </source>
</evidence>
<dbReference type="GO" id="GO:0008408">
    <property type="term" value="F:3'-5' exonuclease activity"/>
    <property type="evidence" value="ECO:0007669"/>
    <property type="project" value="InterPro"/>
</dbReference>
<dbReference type="PANTHER" id="PTHR30337:SF0">
    <property type="entry name" value="NUCLEASE SBCCD SUBUNIT D"/>
    <property type="match status" value="1"/>
</dbReference>
<reference evidence="10" key="1">
    <citation type="journal article" date="2021" name="PeerJ">
        <title>Extensive microbial diversity within the chicken gut microbiome revealed by metagenomics and culture.</title>
        <authorList>
            <person name="Gilroy R."/>
            <person name="Ravi A."/>
            <person name="Getino M."/>
            <person name="Pursley I."/>
            <person name="Horton D.L."/>
            <person name="Alikhan N.F."/>
            <person name="Baker D."/>
            <person name="Gharbi K."/>
            <person name="Hall N."/>
            <person name="Watson M."/>
            <person name="Adriaenssens E.M."/>
            <person name="Foster-Nyarko E."/>
            <person name="Jarju S."/>
            <person name="Secka A."/>
            <person name="Antonio M."/>
            <person name="Oren A."/>
            <person name="Chaudhuri R.R."/>
            <person name="La Ragione R."/>
            <person name="Hildebrand F."/>
            <person name="Pallen M.J."/>
        </authorList>
    </citation>
    <scope>NUCLEOTIDE SEQUENCE</scope>
    <source>
        <strain evidence="10">CHK198-12963</strain>
    </source>
</reference>
<dbReference type="Pfam" id="PF12320">
    <property type="entry name" value="SbcD_C"/>
    <property type="match status" value="1"/>
</dbReference>
<evidence type="ECO:0000259" key="9">
    <source>
        <dbReference type="Pfam" id="PF12320"/>
    </source>
</evidence>
<comment type="similarity">
    <text evidence="1 7">Belongs to the SbcD family.</text>
</comment>
<evidence type="ECO:0000256" key="5">
    <source>
        <dbReference type="ARBA" id="ARBA00022801"/>
    </source>
</evidence>
<proteinExistence type="inferred from homology"/>
<feature type="domain" description="Calcineurin-like phosphoesterase" evidence="8">
    <location>
        <begin position="1"/>
        <end position="230"/>
    </location>
</feature>
<dbReference type="InterPro" id="IPR004593">
    <property type="entry name" value="SbcD"/>
</dbReference>
<dbReference type="GO" id="GO:0006260">
    <property type="term" value="P:DNA replication"/>
    <property type="evidence" value="ECO:0007669"/>
    <property type="project" value="UniProtKB-KW"/>
</dbReference>
<evidence type="ECO:0000256" key="4">
    <source>
        <dbReference type="ARBA" id="ARBA00022722"/>
    </source>
</evidence>
<gene>
    <name evidence="7" type="primary">sbcD</name>
    <name evidence="10" type="ORF">H9931_09465</name>
</gene>
<sequence length="381" mass="43380">MKFFHLSDLHIGLKLINRDLREDQEYIFDQIVRLALQETPDAVVIAGDIYDKAVPAAEAVEVFDHFLSNLREAVPQAEIMMISGNHDSGPRVNCFRSLLSRQKVHMIGLPPQGPEEKMARVQLHDSYGTVNFYLLPFVRPSMVRQVVGTDEHGNNFSYDETVRRMVDREEVDTSQRNVLVSHQFYLPAGKRADEISRMDSEIRTVGNIDQVSADVLKDFDYAALGHIHKPMTAGREYFRYCGTPMAVSVSEAGQKKGIIMAELREKGDIRIQVLPLKPLRQIRVIRGNLEEVLAQGSADFVSVVLEGKVQEDADLQERIRRAFPYLLEVRREHETRADYAAAERTGEEMDPFALCCAFLKDLDDEDRGLLKDVVEHVQEVR</sequence>